<dbReference type="InterPro" id="IPR003409">
    <property type="entry name" value="MORN"/>
</dbReference>
<organism evidence="6 8">
    <name type="scientific">Prevotella communis</name>
    <dbReference type="NCBI Taxonomy" id="2913614"/>
    <lineage>
        <taxon>Bacteria</taxon>
        <taxon>Pseudomonadati</taxon>
        <taxon>Bacteroidota</taxon>
        <taxon>Bacteroidia</taxon>
        <taxon>Bacteroidales</taxon>
        <taxon>Prevotellaceae</taxon>
        <taxon>Prevotella</taxon>
    </lineage>
</organism>
<dbReference type="AlphaFoldDB" id="A0A1H0HG67"/>
<comment type="similarity">
    <text evidence="1">Belongs to the glycosyl hydrolase 25 family.</text>
</comment>
<dbReference type="EMBL" id="FNIW01000011">
    <property type="protein sequence ID" value="SDO18158.1"/>
    <property type="molecule type" value="Genomic_DNA"/>
</dbReference>
<accession>A0A1H0HG67</accession>
<accession>A0A1G7WL90</accession>
<dbReference type="EMBL" id="FNCQ01000008">
    <property type="protein sequence ID" value="SDG72775.1"/>
    <property type="molecule type" value="Genomic_DNA"/>
</dbReference>
<dbReference type="SUPFAM" id="SSF51445">
    <property type="entry name" value="(Trans)glycosidases"/>
    <property type="match status" value="1"/>
</dbReference>
<name>A0A1H0HG67_9BACT</name>
<dbReference type="SMART" id="SM00698">
    <property type="entry name" value="MORN"/>
    <property type="match status" value="2"/>
</dbReference>
<dbReference type="GO" id="GO:0016998">
    <property type="term" value="P:cell wall macromolecule catabolic process"/>
    <property type="evidence" value="ECO:0007669"/>
    <property type="project" value="InterPro"/>
</dbReference>
<evidence type="ECO:0000256" key="3">
    <source>
        <dbReference type="ARBA" id="ARBA00022801"/>
    </source>
</evidence>
<dbReference type="PROSITE" id="PS51904">
    <property type="entry name" value="GLYCOSYL_HYDROL_F25_2"/>
    <property type="match status" value="1"/>
</dbReference>
<dbReference type="SMART" id="SM00641">
    <property type="entry name" value="Glyco_25"/>
    <property type="match status" value="1"/>
</dbReference>
<evidence type="ECO:0000313" key="8">
    <source>
        <dbReference type="Proteomes" id="UP000199134"/>
    </source>
</evidence>
<dbReference type="PANTHER" id="PTHR34135:SF2">
    <property type="entry name" value="LYSOZYME"/>
    <property type="match status" value="1"/>
</dbReference>
<keyword evidence="3" id="KW-0378">Hydrolase</keyword>
<gene>
    <name evidence="6" type="ORF">SAMN04487900_11146</name>
    <name evidence="5" type="ORF">SAMN04487901_10883</name>
</gene>
<dbReference type="PANTHER" id="PTHR34135">
    <property type="entry name" value="LYSOZYME"/>
    <property type="match status" value="1"/>
</dbReference>
<dbReference type="Proteomes" id="UP000199134">
    <property type="component" value="Unassembled WGS sequence"/>
</dbReference>
<dbReference type="GO" id="GO:0009253">
    <property type="term" value="P:peptidoglycan catabolic process"/>
    <property type="evidence" value="ECO:0007669"/>
    <property type="project" value="InterPro"/>
</dbReference>
<evidence type="ECO:0000256" key="4">
    <source>
        <dbReference type="ARBA" id="ARBA00023295"/>
    </source>
</evidence>
<keyword evidence="7" id="KW-1185">Reference proteome</keyword>
<dbReference type="InterPro" id="IPR017853">
    <property type="entry name" value="GH"/>
</dbReference>
<evidence type="ECO:0000313" key="7">
    <source>
        <dbReference type="Proteomes" id="UP000198779"/>
    </source>
</evidence>
<protein>
    <submittedName>
        <fullName evidence="6">Lysozyme</fullName>
    </submittedName>
</protein>
<dbReference type="InterPro" id="IPR002053">
    <property type="entry name" value="Glyco_hydro_25"/>
</dbReference>
<dbReference type="Pfam" id="PF01183">
    <property type="entry name" value="Glyco_hydro_25"/>
    <property type="match status" value="1"/>
</dbReference>
<proteinExistence type="inferred from homology"/>
<keyword evidence="2" id="KW-0677">Repeat</keyword>
<reference evidence="6 7" key="2">
    <citation type="submission" date="2016-10" db="EMBL/GenBank/DDBJ databases">
        <authorList>
            <person name="Varghese N."/>
            <person name="Submissions S."/>
        </authorList>
    </citation>
    <scope>NUCLEOTIDE SEQUENCE</scope>
    <source>
        <strain evidence="6">BP1-145</strain>
        <strain evidence="7">BP1-148</strain>
    </source>
</reference>
<evidence type="ECO:0000313" key="5">
    <source>
        <dbReference type="EMBL" id="SDG72775.1"/>
    </source>
</evidence>
<dbReference type="GO" id="GO:0016052">
    <property type="term" value="P:carbohydrate catabolic process"/>
    <property type="evidence" value="ECO:0007669"/>
    <property type="project" value="TreeGrafter"/>
</dbReference>
<sequence length="405" mass="47589">MHYLLSIILAISSFSTKHQQIQNELTYYLQRHSVQDEGFDMVARYAEKGDSTLAAYMPKGKLTMTSFLHLKDYPREGKCLTKDMYGRIIIGQFHADTLMYGIRIDAHGTYAGQFDRHMMASGHGSYQSADYQYYEGHWEMDRRHGFGFCVSPDFLKAGIWKKDRYMGERMVYTTERIYGIDISRYQHEQGRKRFNINWKQLRIKGLGRRISTNRVNGEVDYPVSFVYIKSTEGISILNRYYANDYRSCHLNKIPVGAYHFFSTRQDPTAQANHFLRHTSFKRGDLPPMLDIEPSDAMIKQMGGPEILFKNIRTFLKVVERRLGVRPLLYINQRFVNTWLDYAPDLKKDYHFWIARYGEYKPDIHLSLWQLSADGYVKGIQGHVDLNVFNGYQGQWEEFVSEHCIR</sequence>
<dbReference type="Proteomes" id="UP000198779">
    <property type="component" value="Unassembled WGS sequence"/>
</dbReference>
<evidence type="ECO:0000313" key="6">
    <source>
        <dbReference type="EMBL" id="SDO18158.1"/>
    </source>
</evidence>
<dbReference type="STRING" id="645274.SAMN04487901_10883"/>
<keyword evidence="4" id="KW-0326">Glycosidase</keyword>
<reference evidence="5 8" key="1">
    <citation type="submission" date="2016-10" db="EMBL/GenBank/DDBJ databases">
        <authorList>
            <person name="de Groot N.N."/>
        </authorList>
    </citation>
    <scope>NUCLEOTIDE SEQUENCE [LARGE SCALE GENOMIC DNA]</scope>
    <source>
        <strain evidence="8">BP1-145</strain>
        <strain evidence="5">BP1-148</strain>
    </source>
</reference>
<dbReference type="Gene3D" id="3.20.20.80">
    <property type="entry name" value="Glycosidases"/>
    <property type="match status" value="1"/>
</dbReference>
<dbReference type="OrthoDB" id="1082528at2"/>
<dbReference type="InterPro" id="IPR018077">
    <property type="entry name" value="Glyco_hydro_fam25_subgr"/>
</dbReference>
<dbReference type="GO" id="GO:0003796">
    <property type="term" value="F:lysozyme activity"/>
    <property type="evidence" value="ECO:0007669"/>
    <property type="project" value="InterPro"/>
</dbReference>
<evidence type="ECO:0000256" key="2">
    <source>
        <dbReference type="ARBA" id="ARBA00022737"/>
    </source>
</evidence>
<evidence type="ECO:0000256" key="1">
    <source>
        <dbReference type="ARBA" id="ARBA00010646"/>
    </source>
</evidence>
<dbReference type="RefSeq" id="WP_091817392.1">
    <property type="nucleotide sequence ID" value="NZ_CP091791.1"/>
</dbReference>
<dbReference type="SUPFAM" id="SSF82185">
    <property type="entry name" value="Histone H3 K4-specific methyltransferase SET7/9 N-terminal domain"/>
    <property type="match status" value="1"/>
</dbReference>